<name>A0A0F7ZQM7_9HYPO</name>
<organism evidence="2 3">
    <name type="scientific">Hirsutella minnesotensis 3608</name>
    <dbReference type="NCBI Taxonomy" id="1043627"/>
    <lineage>
        <taxon>Eukaryota</taxon>
        <taxon>Fungi</taxon>
        <taxon>Dikarya</taxon>
        <taxon>Ascomycota</taxon>
        <taxon>Pezizomycotina</taxon>
        <taxon>Sordariomycetes</taxon>
        <taxon>Hypocreomycetidae</taxon>
        <taxon>Hypocreales</taxon>
        <taxon>Ophiocordycipitaceae</taxon>
        <taxon>Hirsutella</taxon>
    </lineage>
</organism>
<dbReference type="AlphaFoldDB" id="A0A0F7ZQM7"/>
<dbReference type="EMBL" id="KQ031008">
    <property type="protein sequence ID" value="KJZ68133.1"/>
    <property type="molecule type" value="Genomic_DNA"/>
</dbReference>
<dbReference type="OrthoDB" id="5095651at2759"/>
<sequence length="268" mass="31774">MYSYRWKKYEVDRKDYEKQEENIQRLREWVTTHISYTYYRTCCSSESSLKCWYTNLKDTAQGSREEVIRKLKSRYRDIVRPSNRPQKSWTEWLKRWDEIISEGKQENLMEALNRETWLGDFIEAIRPHFDSWVNSFELSETYKNHNLTPKELVGIFSRFLDGQQSRGKIKPGAFGPTFNNEENQGSRASKKRSRPPAETRDGKKLCRLCENTGHTIEECYSLLHADSFIPKERTKANVEKNLKNKDIAQEVERLRGKKAAKIKDNAQD</sequence>
<proteinExistence type="predicted"/>
<evidence type="ECO:0000313" key="2">
    <source>
        <dbReference type="EMBL" id="KJZ68133.1"/>
    </source>
</evidence>
<protein>
    <submittedName>
        <fullName evidence="2">Uncharacterized protein</fullName>
    </submittedName>
</protein>
<keyword evidence="3" id="KW-1185">Reference proteome</keyword>
<evidence type="ECO:0000313" key="3">
    <source>
        <dbReference type="Proteomes" id="UP000054481"/>
    </source>
</evidence>
<dbReference type="Proteomes" id="UP000054481">
    <property type="component" value="Unassembled WGS sequence"/>
</dbReference>
<reference evidence="2 3" key="1">
    <citation type="journal article" date="2014" name="Genome Biol. Evol.">
        <title>Comparative genomics and transcriptomics analyses reveal divergent lifestyle features of nematode endoparasitic fungus Hirsutella minnesotensis.</title>
        <authorList>
            <person name="Lai Y."/>
            <person name="Liu K."/>
            <person name="Zhang X."/>
            <person name="Zhang X."/>
            <person name="Li K."/>
            <person name="Wang N."/>
            <person name="Shu C."/>
            <person name="Wu Y."/>
            <person name="Wang C."/>
            <person name="Bushley K.E."/>
            <person name="Xiang M."/>
            <person name="Liu X."/>
        </authorList>
    </citation>
    <scope>NUCLEOTIDE SEQUENCE [LARGE SCALE GENOMIC DNA]</scope>
    <source>
        <strain evidence="2 3">3608</strain>
    </source>
</reference>
<feature type="compositionally biased region" description="Polar residues" evidence="1">
    <location>
        <begin position="177"/>
        <end position="187"/>
    </location>
</feature>
<gene>
    <name evidence="2" type="ORF">HIM_12474</name>
</gene>
<feature type="region of interest" description="Disordered" evidence="1">
    <location>
        <begin position="168"/>
        <end position="201"/>
    </location>
</feature>
<evidence type="ECO:0000256" key="1">
    <source>
        <dbReference type="SAM" id="MobiDB-lite"/>
    </source>
</evidence>
<accession>A0A0F7ZQM7</accession>